<reference evidence="2 3" key="1">
    <citation type="submission" date="2021-12" db="EMBL/GenBank/DDBJ databases">
        <title>Discovery of the Pendulisporaceae a myxobacterial family with distinct sporulation behavior and unique specialized metabolism.</title>
        <authorList>
            <person name="Garcia R."/>
            <person name="Popoff A."/>
            <person name="Bader C.D."/>
            <person name="Loehr J."/>
            <person name="Walesch S."/>
            <person name="Walt C."/>
            <person name="Boldt J."/>
            <person name="Bunk B."/>
            <person name="Haeckl F.J.F.P.J."/>
            <person name="Gunesch A.P."/>
            <person name="Birkelbach J."/>
            <person name="Nuebel U."/>
            <person name="Pietschmann T."/>
            <person name="Bach T."/>
            <person name="Mueller R."/>
        </authorList>
    </citation>
    <scope>NUCLEOTIDE SEQUENCE [LARGE SCALE GENOMIC DNA]</scope>
    <source>
        <strain evidence="2 3">MSr11954</strain>
    </source>
</reference>
<proteinExistence type="predicted"/>
<dbReference type="Proteomes" id="UP001370348">
    <property type="component" value="Chromosome"/>
</dbReference>
<dbReference type="Gene3D" id="3.10.450.50">
    <property type="match status" value="1"/>
</dbReference>
<gene>
    <name evidence="2" type="ORF">LZC94_09410</name>
</gene>
<feature type="domain" description="SnoaL-like" evidence="1">
    <location>
        <begin position="19"/>
        <end position="119"/>
    </location>
</feature>
<dbReference type="InterPro" id="IPR037401">
    <property type="entry name" value="SnoaL-like"/>
</dbReference>
<dbReference type="InterPro" id="IPR032710">
    <property type="entry name" value="NTF2-like_dom_sf"/>
</dbReference>
<protein>
    <submittedName>
        <fullName evidence="2">Ester cyclase</fullName>
    </submittedName>
</protein>
<evidence type="ECO:0000313" key="3">
    <source>
        <dbReference type="Proteomes" id="UP001370348"/>
    </source>
</evidence>
<organism evidence="2 3">
    <name type="scientific">Pendulispora albinea</name>
    <dbReference type="NCBI Taxonomy" id="2741071"/>
    <lineage>
        <taxon>Bacteria</taxon>
        <taxon>Pseudomonadati</taxon>
        <taxon>Myxococcota</taxon>
        <taxon>Myxococcia</taxon>
        <taxon>Myxococcales</taxon>
        <taxon>Sorangiineae</taxon>
        <taxon>Pendulisporaceae</taxon>
        <taxon>Pendulispora</taxon>
    </lineage>
</organism>
<dbReference type="SUPFAM" id="SSF54427">
    <property type="entry name" value="NTF2-like"/>
    <property type="match status" value="1"/>
</dbReference>
<dbReference type="Pfam" id="PF12680">
    <property type="entry name" value="SnoaL_2"/>
    <property type="match status" value="1"/>
</dbReference>
<sequence>MNEHVNTTEANLTPRGFSVENFAQFWARPDPALVAHAVTNDVIGHWPGSDEPARGLTAYAERIARVLEVVPDLRLDVIEHATNGDLLFIRWRAHGTGARGPFTMSGMDRIRLRDGRVAENVIVFDTRRFEELVGRPVPYAGP</sequence>
<name>A0ABZ2M2W8_9BACT</name>
<evidence type="ECO:0000259" key="1">
    <source>
        <dbReference type="Pfam" id="PF12680"/>
    </source>
</evidence>
<evidence type="ECO:0000313" key="2">
    <source>
        <dbReference type="EMBL" id="WXB17482.1"/>
    </source>
</evidence>
<keyword evidence="3" id="KW-1185">Reference proteome</keyword>
<dbReference type="RefSeq" id="WP_394827116.1">
    <property type="nucleotide sequence ID" value="NZ_CP089984.1"/>
</dbReference>
<accession>A0ABZ2M2W8</accession>
<dbReference type="EMBL" id="CP089984">
    <property type="protein sequence ID" value="WXB17482.1"/>
    <property type="molecule type" value="Genomic_DNA"/>
</dbReference>